<dbReference type="RefSeq" id="WP_114686897.1">
    <property type="nucleotide sequence ID" value="NZ_QQNB01000001.1"/>
</dbReference>
<comment type="caution">
    <text evidence="2">The sequence shown here is derived from an EMBL/GenBank/DDBJ whole genome shotgun (WGS) entry which is preliminary data.</text>
</comment>
<evidence type="ECO:0000313" key="2">
    <source>
        <dbReference type="EMBL" id="RDE07317.1"/>
    </source>
</evidence>
<evidence type="ECO:0000256" key="1">
    <source>
        <dbReference type="SAM" id="Phobius"/>
    </source>
</evidence>
<dbReference type="Pfam" id="PF15956">
    <property type="entry name" value="DUF4760"/>
    <property type="match status" value="1"/>
</dbReference>
<dbReference type="InterPro" id="IPR031876">
    <property type="entry name" value="DUF4760"/>
</dbReference>
<feature type="transmembrane region" description="Helical" evidence="1">
    <location>
        <begin position="103"/>
        <end position="126"/>
    </location>
</feature>
<dbReference type="OrthoDB" id="7342716at2"/>
<protein>
    <submittedName>
        <fullName evidence="2">DUF4760 domain-containing protein</fullName>
    </submittedName>
</protein>
<name>A0A369W078_9SPHN</name>
<reference evidence="2 3" key="1">
    <citation type="submission" date="2018-07" db="EMBL/GenBank/DDBJ databases">
        <title>a novel species of Sphingomonas isolated from the rhizosphere soil of Araceae plant.</title>
        <authorList>
            <person name="Zhiyong W."/>
            <person name="Qinglan Z."/>
            <person name="Zhiwei F."/>
            <person name="Ding X."/>
            <person name="Gejiao W."/>
            <person name="Shixue Z."/>
        </authorList>
    </citation>
    <scope>NUCLEOTIDE SEQUENCE [LARGE SCALE GENOMIC DNA]</scope>
    <source>
        <strain evidence="2 3">WZY 27</strain>
    </source>
</reference>
<accession>A0A369W078</accession>
<proteinExistence type="predicted"/>
<dbReference type="AlphaFoldDB" id="A0A369W078"/>
<dbReference type="EMBL" id="QQNB01000001">
    <property type="protein sequence ID" value="RDE07317.1"/>
    <property type="molecule type" value="Genomic_DNA"/>
</dbReference>
<keyword evidence="1" id="KW-1133">Transmembrane helix</keyword>
<evidence type="ECO:0000313" key="3">
    <source>
        <dbReference type="Proteomes" id="UP000253918"/>
    </source>
</evidence>
<organism evidence="2 3">
    <name type="scientific">Sphingomonas aracearum</name>
    <dbReference type="NCBI Taxonomy" id="2283317"/>
    <lineage>
        <taxon>Bacteria</taxon>
        <taxon>Pseudomonadati</taxon>
        <taxon>Pseudomonadota</taxon>
        <taxon>Alphaproteobacteria</taxon>
        <taxon>Sphingomonadales</taxon>
        <taxon>Sphingomonadaceae</taxon>
        <taxon>Sphingomonas</taxon>
    </lineage>
</organism>
<dbReference type="Proteomes" id="UP000253918">
    <property type="component" value="Unassembled WGS sequence"/>
</dbReference>
<gene>
    <name evidence="2" type="ORF">DVW87_06750</name>
</gene>
<keyword evidence="1" id="KW-0812">Transmembrane</keyword>
<feature type="transmembrane region" description="Helical" evidence="1">
    <location>
        <begin position="71"/>
        <end position="91"/>
    </location>
</feature>
<keyword evidence="3" id="KW-1185">Reference proteome</keyword>
<keyword evidence="1" id="KW-0472">Membrane</keyword>
<sequence>MPHLSSADRVAICRMILLGQADEAFARYAVGELDQIILTRRANDALRHAATRDMPLKRYFKARIARPVQKIMLTAAVITGVAVLGLCEVWPHYDPADPQTYTLASASAGLLAVCAAATGWAIAAWLTHRNARVQHTINFVANRFTNETFSRNAAAFADRLTGRRIDAALVAQLSTSADEKDVLAVQALRYFVNYFEFVSVGIICGDLDEGIIQRSLRGNLIFYTDRCLPWIRELQAQNPRTLEHLLIIRDHFRDI</sequence>